<dbReference type="PANTHER" id="PTHR30146">
    <property type="entry name" value="LACI-RELATED TRANSCRIPTIONAL REPRESSOR"/>
    <property type="match status" value="1"/>
</dbReference>
<dbReference type="AlphaFoldDB" id="A0A916RRI9"/>
<evidence type="ECO:0000256" key="2">
    <source>
        <dbReference type="ARBA" id="ARBA00023125"/>
    </source>
</evidence>
<reference evidence="5" key="1">
    <citation type="journal article" date="2014" name="Int. J. Syst. Evol. Microbiol.">
        <title>Complete genome sequence of Corynebacterium casei LMG S-19264T (=DSM 44701T), isolated from a smear-ripened cheese.</title>
        <authorList>
            <consortium name="US DOE Joint Genome Institute (JGI-PGF)"/>
            <person name="Walter F."/>
            <person name="Albersmeier A."/>
            <person name="Kalinowski J."/>
            <person name="Ruckert C."/>
        </authorList>
    </citation>
    <scope>NUCLEOTIDE SEQUENCE</scope>
    <source>
        <strain evidence="5">CGMCC 1.15447</strain>
    </source>
</reference>
<dbReference type="PANTHER" id="PTHR30146:SF109">
    <property type="entry name" value="HTH-TYPE TRANSCRIPTIONAL REGULATOR GALS"/>
    <property type="match status" value="1"/>
</dbReference>
<gene>
    <name evidence="5" type="ORF">GCM10011507_16440</name>
</gene>
<evidence type="ECO:0000313" key="6">
    <source>
        <dbReference type="Proteomes" id="UP000648801"/>
    </source>
</evidence>
<dbReference type="SUPFAM" id="SSF53822">
    <property type="entry name" value="Periplasmic binding protein-like I"/>
    <property type="match status" value="1"/>
</dbReference>
<feature type="domain" description="HTH lacI-type" evidence="4">
    <location>
        <begin position="9"/>
        <end position="63"/>
    </location>
</feature>
<dbReference type="SMART" id="SM00354">
    <property type="entry name" value="HTH_LACI"/>
    <property type="match status" value="1"/>
</dbReference>
<keyword evidence="1" id="KW-0805">Transcription regulation</keyword>
<dbReference type="Pfam" id="PF00356">
    <property type="entry name" value="LacI"/>
    <property type="match status" value="1"/>
</dbReference>
<dbReference type="InterPro" id="IPR028082">
    <property type="entry name" value="Peripla_BP_I"/>
</dbReference>
<dbReference type="PRINTS" id="PR00036">
    <property type="entry name" value="HTHLACI"/>
</dbReference>
<dbReference type="CDD" id="cd06267">
    <property type="entry name" value="PBP1_LacI_sugar_binding-like"/>
    <property type="match status" value="1"/>
</dbReference>
<dbReference type="Proteomes" id="UP000648801">
    <property type="component" value="Unassembled WGS sequence"/>
</dbReference>
<keyword evidence="3" id="KW-0804">Transcription</keyword>
<name>A0A916RRI9_9BACT</name>
<accession>A0A916RRI9</accession>
<dbReference type="GO" id="GO:0000976">
    <property type="term" value="F:transcription cis-regulatory region binding"/>
    <property type="evidence" value="ECO:0007669"/>
    <property type="project" value="TreeGrafter"/>
</dbReference>
<keyword evidence="2" id="KW-0238">DNA-binding</keyword>
<evidence type="ECO:0000256" key="1">
    <source>
        <dbReference type="ARBA" id="ARBA00023015"/>
    </source>
</evidence>
<protein>
    <submittedName>
        <fullName evidence="5">LacI family transcriptional regulator</fullName>
    </submittedName>
</protein>
<sequence>MPRKKEKDPTIADVARAAGVAGMTVSRVLNGGKYVSADVDKRVRSAIVRLGYHPNEAARVLRGQAPRTIGLIVPNLADPFFSVCAHAAQQMAMQQGYATLLLACEADLNEEDRALALLRSRNAATGVLIFPSRLDSAQQLKDMQARGVPVVTLDRTIPGLDAGEVMVENAEGALKAVNHLIMHGHKRIVCVGYDSQFNSISQRMDGYRRAMADAGLKPQMLIAENGAEVPKIVLKRLRAGDVPTALFSLNNVTTTQVLHLLQRENLRVPDQIAVVGFDDFDLGELLAVPLTAVRQPAAELGRSGTRLLLEMIRMGSTGMEGTGARIVLPTELIVRRSCGCVAPPRIAGTK</sequence>
<dbReference type="InterPro" id="IPR000843">
    <property type="entry name" value="HTH_LacI"/>
</dbReference>
<dbReference type="RefSeq" id="WP_188758835.1">
    <property type="nucleotide sequence ID" value="NZ_BMJB01000001.1"/>
</dbReference>
<dbReference type="InterPro" id="IPR010982">
    <property type="entry name" value="Lambda_DNA-bd_dom_sf"/>
</dbReference>
<dbReference type="Gene3D" id="1.10.260.40">
    <property type="entry name" value="lambda repressor-like DNA-binding domains"/>
    <property type="match status" value="1"/>
</dbReference>
<dbReference type="Gene3D" id="3.40.50.2300">
    <property type="match status" value="2"/>
</dbReference>
<dbReference type="CDD" id="cd01392">
    <property type="entry name" value="HTH_LacI"/>
    <property type="match status" value="1"/>
</dbReference>
<reference evidence="5" key="2">
    <citation type="submission" date="2020-09" db="EMBL/GenBank/DDBJ databases">
        <authorList>
            <person name="Sun Q."/>
            <person name="Zhou Y."/>
        </authorList>
    </citation>
    <scope>NUCLEOTIDE SEQUENCE</scope>
    <source>
        <strain evidence="5">CGMCC 1.15447</strain>
    </source>
</reference>
<evidence type="ECO:0000313" key="5">
    <source>
        <dbReference type="EMBL" id="GGA65560.1"/>
    </source>
</evidence>
<dbReference type="InterPro" id="IPR046335">
    <property type="entry name" value="LacI/GalR-like_sensor"/>
</dbReference>
<organism evidence="5 6">
    <name type="scientific">Edaphobacter acidisoli</name>
    <dbReference type="NCBI Taxonomy" id="2040573"/>
    <lineage>
        <taxon>Bacteria</taxon>
        <taxon>Pseudomonadati</taxon>
        <taxon>Acidobacteriota</taxon>
        <taxon>Terriglobia</taxon>
        <taxon>Terriglobales</taxon>
        <taxon>Acidobacteriaceae</taxon>
        <taxon>Edaphobacter</taxon>
    </lineage>
</organism>
<evidence type="ECO:0000259" key="4">
    <source>
        <dbReference type="PROSITE" id="PS50932"/>
    </source>
</evidence>
<keyword evidence="6" id="KW-1185">Reference proteome</keyword>
<evidence type="ECO:0000256" key="3">
    <source>
        <dbReference type="ARBA" id="ARBA00023163"/>
    </source>
</evidence>
<dbReference type="GO" id="GO:0003700">
    <property type="term" value="F:DNA-binding transcription factor activity"/>
    <property type="evidence" value="ECO:0007669"/>
    <property type="project" value="TreeGrafter"/>
</dbReference>
<comment type="caution">
    <text evidence="5">The sequence shown here is derived from an EMBL/GenBank/DDBJ whole genome shotgun (WGS) entry which is preliminary data.</text>
</comment>
<dbReference type="SUPFAM" id="SSF47413">
    <property type="entry name" value="lambda repressor-like DNA-binding domains"/>
    <property type="match status" value="1"/>
</dbReference>
<dbReference type="PROSITE" id="PS50932">
    <property type="entry name" value="HTH_LACI_2"/>
    <property type="match status" value="1"/>
</dbReference>
<dbReference type="EMBL" id="BMJB01000001">
    <property type="protein sequence ID" value="GGA65560.1"/>
    <property type="molecule type" value="Genomic_DNA"/>
</dbReference>
<proteinExistence type="predicted"/>
<dbReference type="Pfam" id="PF13377">
    <property type="entry name" value="Peripla_BP_3"/>
    <property type="match status" value="1"/>
</dbReference>